<protein>
    <recommendedName>
        <fullName evidence="1">DUF7931 domain-containing protein</fullName>
    </recommendedName>
</protein>
<feature type="domain" description="DUF7931" evidence="1">
    <location>
        <begin position="18"/>
        <end position="164"/>
    </location>
</feature>
<evidence type="ECO:0000313" key="2">
    <source>
        <dbReference type="EMBL" id="MFC3116611.1"/>
    </source>
</evidence>
<reference evidence="3" key="1">
    <citation type="journal article" date="2019" name="Int. J. Syst. Evol. Microbiol.">
        <title>The Global Catalogue of Microorganisms (GCM) 10K type strain sequencing project: providing services to taxonomists for standard genome sequencing and annotation.</title>
        <authorList>
            <consortium name="The Broad Institute Genomics Platform"/>
            <consortium name="The Broad Institute Genome Sequencing Center for Infectious Disease"/>
            <person name="Wu L."/>
            <person name="Ma J."/>
        </authorList>
    </citation>
    <scope>NUCLEOTIDE SEQUENCE [LARGE SCALE GENOMIC DNA]</scope>
    <source>
        <strain evidence="3">KCTC 52237</strain>
    </source>
</reference>
<keyword evidence="3" id="KW-1185">Reference proteome</keyword>
<evidence type="ECO:0000259" key="1">
    <source>
        <dbReference type="Pfam" id="PF25559"/>
    </source>
</evidence>
<gene>
    <name evidence="2" type="ORF">ACFODX_13645</name>
</gene>
<name>A0ABV7FG57_9GAMM</name>
<dbReference type="InterPro" id="IPR057691">
    <property type="entry name" value="DUF7931"/>
</dbReference>
<dbReference type="Proteomes" id="UP001595555">
    <property type="component" value="Unassembled WGS sequence"/>
</dbReference>
<comment type="caution">
    <text evidence="2">The sequence shown here is derived from an EMBL/GenBank/DDBJ whole genome shotgun (WGS) entry which is preliminary data.</text>
</comment>
<dbReference type="RefSeq" id="WP_378120023.1">
    <property type="nucleotide sequence ID" value="NZ_JBHRTF010000004.1"/>
</dbReference>
<dbReference type="EMBL" id="JBHRTF010000004">
    <property type="protein sequence ID" value="MFC3116611.1"/>
    <property type="molecule type" value="Genomic_DNA"/>
</dbReference>
<dbReference type="Pfam" id="PF25559">
    <property type="entry name" value="DUF7931"/>
    <property type="match status" value="1"/>
</dbReference>
<organism evidence="2 3">
    <name type="scientific">Cellvibrio fontiphilus</name>
    <dbReference type="NCBI Taxonomy" id="1815559"/>
    <lineage>
        <taxon>Bacteria</taxon>
        <taxon>Pseudomonadati</taxon>
        <taxon>Pseudomonadota</taxon>
        <taxon>Gammaproteobacteria</taxon>
        <taxon>Cellvibrionales</taxon>
        <taxon>Cellvibrionaceae</taxon>
        <taxon>Cellvibrio</taxon>
    </lineage>
</organism>
<proteinExistence type="predicted"/>
<sequence>MAEQSAVCEDLWLLDGLEDFCQYSLKLGAQCHRQIAILSHELDEPVYGTSEFVQVISNFVRSSRHTQMQILVKSTKRAIESGHPLLKLTQRLSSKIQLRKITQQPNNQEMGFMLGDTRLLLYKNNDSYYRGFYNAAAAGEVKPLREEFNYLWQYAETEPELQQFFL</sequence>
<accession>A0ABV7FG57</accession>
<evidence type="ECO:0000313" key="3">
    <source>
        <dbReference type="Proteomes" id="UP001595555"/>
    </source>
</evidence>